<feature type="compositionally biased region" description="Basic residues" evidence="42">
    <location>
        <begin position="1691"/>
        <end position="1707"/>
    </location>
</feature>
<gene>
    <name evidence="45" type="ORF">SMAX5B_011752</name>
</gene>
<dbReference type="Pfam" id="PF16214">
    <property type="entry name" value="AC_N"/>
    <property type="match status" value="1"/>
</dbReference>
<dbReference type="InterPro" id="IPR054708">
    <property type="entry name" value="MTPAP-like_central"/>
</dbReference>
<dbReference type="GO" id="GO:0004016">
    <property type="term" value="F:adenylate cyclase activity"/>
    <property type="evidence" value="ECO:0007669"/>
    <property type="project" value="UniProtKB-EC"/>
</dbReference>
<evidence type="ECO:0000313" key="46">
    <source>
        <dbReference type="Proteomes" id="UP000246464"/>
    </source>
</evidence>
<evidence type="ECO:0000256" key="13">
    <source>
        <dbReference type="ARBA" id="ARBA00022692"/>
    </source>
</evidence>
<keyword evidence="21 43" id="KW-0472">Membrane</keyword>
<dbReference type="GO" id="GO:0060212">
    <property type="term" value="P:negative regulation of nuclear-transcribed mRNA poly(A) tail shortening"/>
    <property type="evidence" value="ECO:0007669"/>
    <property type="project" value="UniProtKB-ARBA"/>
</dbReference>
<evidence type="ECO:0000256" key="40">
    <source>
        <dbReference type="RuleBase" id="RU000405"/>
    </source>
</evidence>
<feature type="compositionally biased region" description="Polar residues" evidence="42">
    <location>
        <begin position="371"/>
        <end position="380"/>
    </location>
</feature>
<feature type="region of interest" description="Disordered" evidence="42">
    <location>
        <begin position="398"/>
        <end position="430"/>
    </location>
</feature>
<evidence type="ECO:0000256" key="29">
    <source>
        <dbReference type="ARBA" id="ARBA00063831"/>
    </source>
</evidence>
<feature type="compositionally biased region" description="Low complexity" evidence="42">
    <location>
        <begin position="928"/>
        <end position="942"/>
    </location>
</feature>
<keyword evidence="19 43" id="KW-1133">Transmembrane helix</keyword>
<feature type="transmembrane region" description="Helical" evidence="43">
    <location>
        <begin position="3076"/>
        <end position="3095"/>
    </location>
</feature>
<evidence type="ECO:0000256" key="16">
    <source>
        <dbReference type="ARBA" id="ARBA00022741"/>
    </source>
</evidence>
<feature type="region of interest" description="Disordered" evidence="42">
    <location>
        <begin position="1012"/>
        <end position="1031"/>
    </location>
</feature>
<keyword evidence="12" id="KW-0808">Transferase</keyword>
<evidence type="ECO:0000256" key="35">
    <source>
        <dbReference type="ARBA" id="ARBA00081038"/>
    </source>
</evidence>
<reference evidence="45 46" key="1">
    <citation type="submission" date="2017-12" db="EMBL/GenBank/DDBJ databases">
        <title>Integrating genomic resources of turbot (Scophthalmus maximus) in depth evaluation of genetic and physical mapping variation across individuals.</title>
        <authorList>
            <person name="Martinez P."/>
        </authorList>
    </citation>
    <scope>NUCLEOTIDE SEQUENCE [LARGE SCALE GENOMIC DNA]</scope>
</reference>
<feature type="compositionally biased region" description="Basic and acidic residues" evidence="42">
    <location>
        <begin position="566"/>
        <end position="578"/>
    </location>
</feature>
<evidence type="ECO:0000256" key="42">
    <source>
        <dbReference type="SAM" id="MobiDB-lite"/>
    </source>
</evidence>
<feature type="compositionally biased region" description="Polar residues" evidence="42">
    <location>
        <begin position="1012"/>
        <end position="1028"/>
    </location>
</feature>
<feature type="compositionally biased region" description="Gly residues" evidence="42">
    <location>
        <begin position="2282"/>
        <end position="2291"/>
    </location>
</feature>
<dbReference type="Gene3D" id="3.30.460.10">
    <property type="entry name" value="Beta Polymerase, domain 2"/>
    <property type="match status" value="1"/>
</dbReference>
<keyword evidence="15" id="KW-0677">Repeat</keyword>
<feature type="region of interest" description="Disordered" evidence="42">
    <location>
        <begin position="315"/>
        <end position="380"/>
    </location>
</feature>
<keyword evidence="17" id="KW-0067">ATP-binding</keyword>
<feature type="region of interest" description="Disordered" evidence="42">
    <location>
        <begin position="494"/>
        <end position="534"/>
    </location>
</feature>
<feature type="region of interest" description="Disordered" evidence="42">
    <location>
        <begin position="1576"/>
        <end position="1621"/>
    </location>
</feature>
<feature type="compositionally biased region" description="Low complexity" evidence="42">
    <location>
        <begin position="692"/>
        <end position="703"/>
    </location>
</feature>
<keyword evidence="16" id="KW-0547">Nucleotide-binding</keyword>
<feature type="compositionally biased region" description="Low complexity" evidence="42">
    <location>
        <begin position="2120"/>
        <end position="2135"/>
    </location>
</feature>
<dbReference type="Gene3D" id="3.30.70.1230">
    <property type="entry name" value="Nucleotide cyclase"/>
    <property type="match status" value="2"/>
</dbReference>
<keyword evidence="10" id="KW-0963">Cytoplasm</keyword>
<feature type="transmembrane region" description="Helical" evidence="43">
    <location>
        <begin position="2869"/>
        <end position="2890"/>
    </location>
</feature>
<dbReference type="InterPro" id="IPR032628">
    <property type="entry name" value="AC_N"/>
</dbReference>
<keyword evidence="14" id="KW-0479">Metal-binding</keyword>
<feature type="transmembrane region" description="Helical" evidence="43">
    <location>
        <begin position="2429"/>
        <end position="2450"/>
    </location>
</feature>
<evidence type="ECO:0000256" key="3">
    <source>
        <dbReference type="ARBA" id="ARBA00001946"/>
    </source>
</evidence>
<evidence type="ECO:0000256" key="24">
    <source>
        <dbReference type="ARBA" id="ARBA00023239"/>
    </source>
</evidence>
<feature type="domain" description="Guanylate cyclase" evidence="44">
    <location>
        <begin position="2559"/>
        <end position="2686"/>
    </location>
</feature>
<feature type="transmembrane region" description="Helical" evidence="43">
    <location>
        <begin position="2406"/>
        <end position="2422"/>
    </location>
</feature>
<feature type="transmembrane region" description="Helical" evidence="43">
    <location>
        <begin position="2345"/>
        <end position="2367"/>
    </location>
</feature>
<dbReference type="Pfam" id="PF03828">
    <property type="entry name" value="PAP_assoc"/>
    <property type="match status" value="1"/>
</dbReference>
<dbReference type="STRING" id="52904.ENSSMAP00000006404"/>
<evidence type="ECO:0000256" key="36">
    <source>
        <dbReference type="ARBA" id="ARBA00081242"/>
    </source>
</evidence>
<keyword evidence="24 40" id="KW-0456">Lyase</keyword>
<accession>A0A2U9AYZ3</accession>
<keyword evidence="13 43" id="KW-0812">Transmembrane</keyword>
<keyword evidence="9" id="KW-1003">Cell membrane</keyword>
<dbReference type="EMBL" id="CP026243">
    <property type="protein sequence ID" value="AWO96912.1"/>
    <property type="molecule type" value="Genomic_DNA"/>
</dbReference>
<feature type="transmembrane region" description="Helical" evidence="43">
    <location>
        <begin position="1908"/>
        <end position="1926"/>
    </location>
</feature>
<evidence type="ECO:0000256" key="41">
    <source>
        <dbReference type="SAM" id="Coils"/>
    </source>
</evidence>
<evidence type="ECO:0000256" key="1">
    <source>
        <dbReference type="ARBA" id="ARBA00001593"/>
    </source>
</evidence>
<evidence type="ECO:0000256" key="15">
    <source>
        <dbReference type="ARBA" id="ARBA00022737"/>
    </source>
</evidence>
<evidence type="ECO:0000256" key="18">
    <source>
        <dbReference type="ARBA" id="ARBA00022842"/>
    </source>
</evidence>
<feature type="region of interest" description="Disordered" evidence="42">
    <location>
        <begin position="229"/>
        <end position="249"/>
    </location>
</feature>
<dbReference type="GO" id="GO:0006171">
    <property type="term" value="P:cAMP biosynthetic process"/>
    <property type="evidence" value="ECO:0007669"/>
    <property type="project" value="UniProtKB-KW"/>
</dbReference>
<feature type="compositionally biased region" description="Polar residues" evidence="42">
    <location>
        <begin position="2203"/>
        <end position="2238"/>
    </location>
</feature>
<dbReference type="Proteomes" id="UP000246464">
    <property type="component" value="Chromosome 1"/>
</dbReference>
<evidence type="ECO:0000256" key="34">
    <source>
        <dbReference type="ARBA" id="ARBA00080076"/>
    </source>
</evidence>
<evidence type="ECO:0000256" key="31">
    <source>
        <dbReference type="ARBA" id="ARBA00070505"/>
    </source>
</evidence>
<feature type="compositionally biased region" description="Polar residues" evidence="42">
    <location>
        <begin position="318"/>
        <end position="330"/>
    </location>
</feature>
<evidence type="ECO:0000256" key="8">
    <source>
        <dbReference type="ARBA" id="ARBA00012388"/>
    </source>
</evidence>
<name>A0A2U9AYZ3_SCOMX</name>
<evidence type="ECO:0000256" key="43">
    <source>
        <dbReference type="SAM" id="Phobius"/>
    </source>
</evidence>
<evidence type="ECO:0000256" key="2">
    <source>
        <dbReference type="ARBA" id="ARBA00001936"/>
    </source>
</evidence>
<dbReference type="PROSITE" id="PS00452">
    <property type="entry name" value="GUANYLATE_CYCLASE_1"/>
    <property type="match status" value="2"/>
</dbReference>
<feature type="region of interest" description="Disordered" evidence="42">
    <location>
        <begin position="2114"/>
        <end position="2153"/>
    </location>
</feature>
<evidence type="ECO:0000256" key="19">
    <source>
        <dbReference type="ARBA" id="ARBA00022989"/>
    </source>
</evidence>
<dbReference type="GO" id="GO:1990817">
    <property type="term" value="F:poly(A) RNA polymerase activity"/>
    <property type="evidence" value="ECO:0007669"/>
    <property type="project" value="UniProtKB-EC"/>
</dbReference>
<dbReference type="InterPro" id="IPR001054">
    <property type="entry name" value="A/G_cyclase"/>
</dbReference>
<proteinExistence type="inferred from homology"/>
<feature type="compositionally biased region" description="Gly residues" evidence="42">
    <location>
        <begin position="1580"/>
        <end position="1590"/>
    </location>
</feature>
<evidence type="ECO:0000256" key="6">
    <source>
        <dbReference type="ARBA" id="ARBA00008593"/>
    </source>
</evidence>
<evidence type="ECO:0000256" key="14">
    <source>
        <dbReference type="ARBA" id="ARBA00022723"/>
    </source>
</evidence>
<evidence type="ECO:0000256" key="26">
    <source>
        <dbReference type="ARBA" id="ARBA00054414"/>
    </source>
</evidence>
<dbReference type="Gene3D" id="1.10.1410.10">
    <property type="match status" value="1"/>
</dbReference>
<evidence type="ECO:0000256" key="11">
    <source>
        <dbReference type="ARBA" id="ARBA00022553"/>
    </source>
</evidence>
<feature type="compositionally biased region" description="Basic and acidic residues" evidence="42">
    <location>
        <begin position="759"/>
        <end position="770"/>
    </location>
</feature>
<feature type="coiled-coil region" evidence="41">
    <location>
        <begin position="52"/>
        <end position="228"/>
    </location>
</feature>
<comment type="function">
    <text evidence="26">Terminal nucleotidyltransferase that catalyzes preferentially the transfer of ATP and GTP on RNA 3' poly(A) tail creating a heterogeneous 3' poly(A) tail leading to mRNAs stabilization by protecting mRNAs from active deadenylation. Also functions as a catalytic subunit of a TRAMP-like complex which has a poly(A) RNA polymerase activity and is involved in a post-transcriptional quality control mechanism. Polyadenylation with short oligo(A) tails is required for the degradative activity of the exosome on several of its nuclear RNA substrates. Has no terminal uridylyltransferase activity, and does not play a role in replication-dependent histone mRNA degradation via uridylation.</text>
</comment>
<comment type="subunit">
    <text evidence="28">Interacts with RAF1. Interacts with GNAS. Interacts with the G protein beta and gamma subunit complex.</text>
</comment>
<comment type="similarity">
    <text evidence="40">Belongs to the adenylyl cyclase class-4/guanylyl cyclase family.</text>
</comment>
<evidence type="ECO:0000256" key="27">
    <source>
        <dbReference type="ARBA" id="ARBA00057708"/>
    </source>
</evidence>
<feature type="transmembrane region" description="Helical" evidence="43">
    <location>
        <begin position="2315"/>
        <end position="2339"/>
    </location>
</feature>
<keyword evidence="11" id="KW-0597">Phosphoprotein</keyword>
<dbReference type="CDD" id="cd06174">
    <property type="entry name" value="MFS"/>
    <property type="match status" value="1"/>
</dbReference>
<feature type="compositionally biased region" description="Low complexity" evidence="42">
    <location>
        <begin position="512"/>
        <end position="534"/>
    </location>
</feature>
<feature type="region of interest" description="Disordered" evidence="42">
    <location>
        <begin position="1660"/>
        <end position="1707"/>
    </location>
</feature>
<comment type="subunit">
    <text evidence="29">Component of a nuclear TRAMP-like complex, an ATP-dependent exosome regulatory complex consisting of a helicase (MTREX), an oligadenylate polymerase (TENT4B or TENT4A), and a substrate specific RNA-binding factor (ZCCHC7 or ZCCHC8). Several TRAMP-like complexes exist with specific compositions and are associated with nuclear, or nucleolar RNA exosomes.</text>
</comment>
<dbReference type="GO" id="GO:0007193">
    <property type="term" value="P:adenylate cyclase-inhibiting G protein-coupled receptor signaling pathway"/>
    <property type="evidence" value="ECO:0007669"/>
    <property type="project" value="TreeGrafter"/>
</dbReference>
<evidence type="ECO:0000256" key="30">
    <source>
        <dbReference type="ARBA" id="ARBA00067213"/>
    </source>
</evidence>
<keyword evidence="41" id="KW-0175">Coiled coil</keyword>
<evidence type="ECO:0000256" key="9">
    <source>
        <dbReference type="ARBA" id="ARBA00022475"/>
    </source>
</evidence>
<dbReference type="GO" id="GO:0007189">
    <property type="term" value="P:adenylate cyclase-activating G protein-coupled receptor signaling pathway"/>
    <property type="evidence" value="ECO:0007669"/>
    <property type="project" value="TreeGrafter"/>
</dbReference>
<feature type="transmembrane region" description="Helical" evidence="43">
    <location>
        <begin position="2374"/>
        <end position="2394"/>
    </location>
</feature>
<comment type="cofactor">
    <cofactor evidence="2">
        <name>Mn(2+)</name>
        <dbReference type="ChEBI" id="CHEBI:29035"/>
    </cofactor>
</comment>
<feature type="compositionally biased region" description="Acidic residues" evidence="42">
    <location>
        <begin position="403"/>
        <end position="414"/>
    </location>
</feature>
<evidence type="ECO:0000256" key="38">
    <source>
        <dbReference type="ARBA" id="ARBA00082009"/>
    </source>
</evidence>
<protein>
    <recommendedName>
        <fullName evidence="31">Adenylate cyclase type 2</fullName>
        <ecNumber evidence="8">2.7.7.19</ecNumber>
        <ecNumber evidence="7">4.6.1.1</ecNumber>
    </recommendedName>
    <alternativeName>
        <fullName evidence="37">ATP pyrophosphate-lyase 2</fullName>
    </alternativeName>
    <alternativeName>
        <fullName evidence="35">Adenylate cyclase type II</fullName>
    </alternativeName>
    <alternativeName>
        <fullName evidence="36">Adenylyl cyclase 2</fullName>
    </alternativeName>
    <alternativeName>
        <fullName evidence="34">DNA polymerase sigma</fullName>
    </alternativeName>
    <alternativeName>
        <fullName evidence="33">Non-canonical poly(A) RNA polymerase PAPD7</fullName>
    </alternativeName>
    <alternativeName>
        <fullName evidence="32">PAP-associated domain-containing protein 7</fullName>
    </alternativeName>
    <alternativeName>
        <fullName evidence="39">TRAMP-like complex polyadenylate polymerase</fullName>
    </alternativeName>
    <alternativeName>
        <fullName evidence="38">Terminal guanylyltransferase</fullName>
    </alternativeName>
    <alternativeName>
        <fullName evidence="30">Terminal nucleotidyltransferase 4A</fullName>
    </alternativeName>
</protein>
<dbReference type="InterPro" id="IPR002058">
    <property type="entry name" value="PAP_assoc"/>
</dbReference>
<dbReference type="FunFam" id="3.30.70.1230:FF:000003">
    <property type="entry name" value="Adenylate cyclase"/>
    <property type="match status" value="1"/>
</dbReference>
<evidence type="ECO:0000256" key="17">
    <source>
        <dbReference type="ARBA" id="ARBA00022840"/>
    </source>
</evidence>
<organism evidence="45 46">
    <name type="scientific">Scophthalmus maximus</name>
    <name type="common">Turbot</name>
    <name type="synonym">Psetta maxima</name>
    <dbReference type="NCBI Taxonomy" id="52904"/>
    <lineage>
        <taxon>Eukaryota</taxon>
        <taxon>Metazoa</taxon>
        <taxon>Chordata</taxon>
        <taxon>Craniata</taxon>
        <taxon>Vertebrata</taxon>
        <taxon>Euteleostomi</taxon>
        <taxon>Actinopterygii</taxon>
        <taxon>Neopterygii</taxon>
        <taxon>Teleostei</taxon>
        <taxon>Neoteleostei</taxon>
        <taxon>Acanthomorphata</taxon>
        <taxon>Carangaria</taxon>
        <taxon>Pleuronectiformes</taxon>
        <taxon>Pleuronectoidei</taxon>
        <taxon>Scophthalmidae</taxon>
        <taxon>Scophthalmus</taxon>
    </lineage>
</organism>
<comment type="function">
    <text evidence="27">Catalyzes the formation of the signaling molecule cAMP in response to G-protein signaling. Down-stream signaling cascades mediate changes in gene expression patterns and lead to increased IL6 production. Functions in signaling cascades downstream of the muscarinic acetylcholine receptors.</text>
</comment>
<dbReference type="GO" id="GO:0070568">
    <property type="term" value="F:guanylyltransferase activity"/>
    <property type="evidence" value="ECO:0007669"/>
    <property type="project" value="UniProtKB-ARBA"/>
</dbReference>
<dbReference type="InterPro" id="IPR057881">
    <property type="entry name" value="ICE1_C"/>
</dbReference>
<evidence type="ECO:0000259" key="44">
    <source>
        <dbReference type="PROSITE" id="PS50125"/>
    </source>
</evidence>
<evidence type="ECO:0000256" key="25">
    <source>
        <dbReference type="ARBA" id="ARBA00048830"/>
    </source>
</evidence>
<feature type="region of interest" description="Disordered" evidence="42">
    <location>
        <begin position="2274"/>
        <end position="2295"/>
    </location>
</feature>
<feature type="compositionally biased region" description="Basic and acidic residues" evidence="42">
    <location>
        <begin position="716"/>
        <end position="736"/>
    </location>
</feature>
<dbReference type="FunFam" id="3.30.460.10:FF:000006">
    <property type="entry name" value="non-canonical poly(A) RNA polymerase PAPD5"/>
    <property type="match status" value="1"/>
</dbReference>
<feature type="compositionally biased region" description="Polar residues" evidence="42">
    <location>
        <begin position="1664"/>
        <end position="1681"/>
    </location>
</feature>
<evidence type="ECO:0000256" key="5">
    <source>
        <dbReference type="ARBA" id="ARBA00004651"/>
    </source>
</evidence>
<dbReference type="Pfam" id="PF00211">
    <property type="entry name" value="Guanylate_cyc"/>
    <property type="match status" value="2"/>
</dbReference>
<evidence type="ECO:0000313" key="45">
    <source>
        <dbReference type="EMBL" id="AWO96912.1"/>
    </source>
</evidence>
<dbReference type="InterPro" id="IPR029787">
    <property type="entry name" value="Nucleotide_cyclase"/>
</dbReference>
<dbReference type="InterPro" id="IPR043519">
    <property type="entry name" value="NT_sf"/>
</dbReference>
<comment type="similarity">
    <text evidence="6">Belongs to the DNA polymerase type-B-like family.</text>
</comment>
<keyword evidence="18" id="KW-0460">Magnesium</keyword>
<dbReference type="EC" id="2.7.7.19" evidence="8"/>
<feature type="region of interest" description="Disordered" evidence="42">
    <location>
        <begin position="2193"/>
        <end position="2254"/>
    </location>
</feature>
<dbReference type="InterPro" id="IPR009398">
    <property type="entry name" value="Adcy_conserved_dom"/>
</dbReference>
<dbReference type="GO" id="GO:0046872">
    <property type="term" value="F:metal ion binding"/>
    <property type="evidence" value="ECO:0007669"/>
    <property type="project" value="UniProtKB-KW"/>
</dbReference>
<evidence type="ECO:0000256" key="32">
    <source>
        <dbReference type="ARBA" id="ARBA00076412"/>
    </source>
</evidence>
<evidence type="ECO:0000256" key="22">
    <source>
        <dbReference type="ARBA" id="ARBA00023180"/>
    </source>
</evidence>
<dbReference type="Pfam" id="PF25817">
    <property type="entry name" value="ICE1_C"/>
    <property type="match status" value="1"/>
</dbReference>
<evidence type="ECO:0000256" key="12">
    <source>
        <dbReference type="ARBA" id="ARBA00022679"/>
    </source>
</evidence>
<dbReference type="PANTHER" id="PTHR45627">
    <property type="entry name" value="ADENYLATE CYCLASE TYPE 1"/>
    <property type="match status" value="1"/>
</dbReference>
<comment type="catalytic activity">
    <reaction evidence="25">
        <text>RNA(n) + ATP = RNA(n)-3'-adenine ribonucleotide + diphosphate</text>
        <dbReference type="Rhea" id="RHEA:11332"/>
        <dbReference type="Rhea" id="RHEA-COMP:14527"/>
        <dbReference type="Rhea" id="RHEA-COMP:17347"/>
        <dbReference type="ChEBI" id="CHEBI:30616"/>
        <dbReference type="ChEBI" id="CHEBI:33019"/>
        <dbReference type="ChEBI" id="CHEBI:140395"/>
        <dbReference type="ChEBI" id="CHEBI:173115"/>
        <dbReference type="EC" id="2.7.7.19"/>
    </reaction>
</comment>
<feature type="compositionally biased region" description="Polar residues" evidence="42">
    <location>
        <begin position="771"/>
        <end position="780"/>
    </location>
</feature>
<comment type="catalytic activity">
    <reaction evidence="1">
        <text>ATP = 3',5'-cyclic AMP + diphosphate</text>
        <dbReference type="Rhea" id="RHEA:15389"/>
        <dbReference type="ChEBI" id="CHEBI:30616"/>
        <dbReference type="ChEBI" id="CHEBI:33019"/>
        <dbReference type="ChEBI" id="CHEBI:58165"/>
        <dbReference type="EC" id="4.6.1.1"/>
    </reaction>
</comment>
<dbReference type="EC" id="4.6.1.1" evidence="7"/>
<dbReference type="SUPFAM" id="SSF55073">
    <property type="entry name" value="Nucleotide cyclase"/>
    <property type="match status" value="2"/>
</dbReference>
<feature type="region of interest" description="Disordered" evidence="42">
    <location>
        <begin position="546"/>
        <end position="784"/>
    </location>
</feature>
<dbReference type="Pfam" id="PF22600">
    <property type="entry name" value="MTPAP-like_central"/>
    <property type="match status" value="1"/>
</dbReference>
<feature type="transmembrane region" description="Helical" evidence="43">
    <location>
        <begin position="2949"/>
        <end position="2970"/>
    </location>
</feature>
<keyword evidence="20" id="KW-0115">cAMP biosynthesis</keyword>
<dbReference type="SUPFAM" id="SSF81301">
    <property type="entry name" value="Nucleotidyltransferase"/>
    <property type="match status" value="1"/>
</dbReference>
<evidence type="ECO:0000256" key="23">
    <source>
        <dbReference type="ARBA" id="ARBA00023211"/>
    </source>
</evidence>
<dbReference type="GO" id="GO:0005886">
    <property type="term" value="C:plasma membrane"/>
    <property type="evidence" value="ECO:0007669"/>
    <property type="project" value="UniProtKB-SubCell"/>
</dbReference>
<dbReference type="InterPro" id="IPR018297">
    <property type="entry name" value="A/G_cyclase_CS"/>
</dbReference>
<comment type="cofactor">
    <cofactor evidence="3">
        <name>Mg(2+)</name>
        <dbReference type="ChEBI" id="CHEBI:18420"/>
    </cofactor>
</comment>
<feature type="transmembrane region" description="Helical" evidence="43">
    <location>
        <begin position="3005"/>
        <end position="3026"/>
    </location>
</feature>
<feature type="compositionally biased region" description="Low complexity" evidence="42">
    <location>
        <begin position="2239"/>
        <end position="2253"/>
    </location>
</feature>
<dbReference type="CDD" id="cd05402">
    <property type="entry name" value="NT_PAP_TUTase"/>
    <property type="match status" value="1"/>
</dbReference>
<evidence type="ECO:0000256" key="33">
    <source>
        <dbReference type="ARBA" id="ARBA00076531"/>
    </source>
</evidence>
<feature type="compositionally biased region" description="Low complexity" evidence="42">
    <location>
        <begin position="1599"/>
        <end position="1616"/>
    </location>
</feature>
<dbReference type="SUPFAM" id="SSF81631">
    <property type="entry name" value="PAP/OAS1 substrate-binding domain"/>
    <property type="match status" value="1"/>
</dbReference>
<dbReference type="FunFam" id="3.30.70.1230:FF:000010">
    <property type="entry name" value="Adenylate cyclase 2"/>
    <property type="match status" value="1"/>
</dbReference>
<evidence type="ECO:0000256" key="20">
    <source>
        <dbReference type="ARBA" id="ARBA00022998"/>
    </source>
</evidence>
<feature type="transmembrane region" description="Helical" evidence="43">
    <location>
        <begin position="2896"/>
        <end position="2921"/>
    </location>
</feature>
<dbReference type="Pfam" id="PF06327">
    <property type="entry name" value="Adcy_cons_dom"/>
    <property type="match status" value="1"/>
</dbReference>
<dbReference type="CDD" id="cd07302">
    <property type="entry name" value="CHD"/>
    <property type="match status" value="2"/>
</dbReference>
<feature type="region of interest" description="Disordered" evidence="42">
    <location>
        <begin position="907"/>
        <end position="973"/>
    </location>
</feature>
<feature type="transmembrane region" description="Helical" evidence="43">
    <location>
        <begin position="2456"/>
        <end position="2476"/>
    </location>
</feature>
<dbReference type="PROSITE" id="PS50125">
    <property type="entry name" value="GUANYLATE_CYCLASE_2"/>
    <property type="match status" value="2"/>
</dbReference>
<evidence type="ECO:0000256" key="4">
    <source>
        <dbReference type="ARBA" id="ARBA00004496"/>
    </source>
</evidence>
<keyword evidence="23" id="KW-0464">Manganese</keyword>
<feature type="region of interest" description="Disordered" evidence="42">
    <location>
        <begin position="1121"/>
        <end position="1190"/>
    </location>
</feature>
<dbReference type="GO" id="GO:0005524">
    <property type="term" value="F:ATP binding"/>
    <property type="evidence" value="ECO:0007669"/>
    <property type="project" value="UniProtKB-KW"/>
</dbReference>
<dbReference type="GO" id="GO:0035556">
    <property type="term" value="P:intracellular signal transduction"/>
    <property type="evidence" value="ECO:0007669"/>
    <property type="project" value="InterPro"/>
</dbReference>
<keyword evidence="46" id="KW-1185">Reference proteome</keyword>
<dbReference type="GO" id="GO:0005737">
    <property type="term" value="C:cytoplasm"/>
    <property type="evidence" value="ECO:0007669"/>
    <property type="project" value="UniProtKB-SubCell"/>
</dbReference>
<feature type="domain" description="Guanylate cyclase" evidence="44">
    <location>
        <begin position="3161"/>
        <end position="3307"/>
    </location>
</feature>
<keyword evidence="22" id="KW-0325">Glycoprotein</keyword>
<comment type="subcellular location">
    <subcellularLocation>
        <location evidence="5">Cell membrane</location>
        <topology evidence="5">Multi-pass membrane protein</topology>
    </subcellularLocation>
    <subcellularLocation>
        <location evidence="4">Cytoplasm</location>
    </subcellularLocation>
</comment>
<sequence>MMPGDSQSKTVAIAADATDGNCQNCSVLHQTLTEYVSSFLALKQKITISDDTIGLQQQLEELQIKLVTLEKKTVDYESMQVELEEKKRALMVYGQMSEKMEKLKKENSKTLEENMTLEEQLKNVKELRDTQSVENEQLKREKAEVEQDLLKTQTSLKKSRAQADQVEKLTEDNTKITSIKDNLENKVRLLEDSVCKQNHQISQLTKEKILLERNMNDLQVRLLKLERERTKDYKSTSTQAKSPEEPKVDKEKVRMLLENLWACVEPQQQHSENQLHLKGDASSKSYAKQVLPSSPQNSHLSYTSLSAADNNHMESHNHTVQTNTPYTQLKPSPRARKANKPPASPQCSRGKRQMDTPPKNRRLSKEHKTVESSTDPGSSDISIEEMMEMFEPMLPCISPLPDSDTELETMETDDGEKGDCRKPSDDSAPLQQEASTLITPTLVFSRCANIPALPAVENGDSPVVTAHEAEHISNGNDSEDLGQAELCGVTEMKDKSSTDSEEMHLQRHMQTEQEAASVQALSASSSSLPTTSNNTSVVDVVSLTCESQESSCGRKPSDRIASSITETEKAMGKAKEDQSETITEMDVDTGLCDVTDATTVTPPGDGESPTGSDNSAAPEETADVQLGASSPHADAVNDTEVSNTENGSEVGRSLQDSCCATPGRQEATVVRPQEITFSIGKGTDVPEDKVCSSSSSDGFSGLSNKNVKETLGNDGAIKHLEVENGNKDQRTERVDEIESSPESHIATEPQTPEILSLVKMEDADKSHTDLESNQANAESPSNKKVEMETLNREIMADHSPSLSVSQETMTVKAEYLLENIHSPCRQLSPLCLLPTVKIQGLKTHPNVGKLNVGVNDEHISTDDTTLRPVPNLEEEGVIEKADVPRERIGTRSATSLIQTAAATNKYLEPRTGALETQSSPLTGEEDAGPAAASAAATGRPPEWIGKVRSEMGPPLPRLLTPLSTPPKAGKSISPRQAIGKLSFPSPMASPTIPVPIHVTPNSQHLRSSTFNSPLHSNGVPSSPLQFGSATPKHAVPVPGRLPVAAMNSSPSSSSSPSQENSMRILDTMYPELSARARTLSILRGNVGLGICSSESGTLAATTDSQMSGFKTINSAPTAFTKTEIRGEKRQAVSLPEPQNSKCRRLDSPSPAISREQVPPCSSNSREETTAPQSVRVDQLKNPSQSTDGGKPAEENLVVIALKKIENQNFDLLPVIKSHLFVGNIPRKPVLRDEEKEVIAEICHGSVLKADDVISAILNKLKAEKCDLNGNYMQALCRVYTGVCRQKSDWEKAHILAYSILTEDFPDSAKLILFMVTTWPSVLSHSSSLCKAIHAVTKLKAQEELLDCLSTFLGWKKSPPCDIDLLISKTLADLRSGSDLSFTKHSRYGYDLGTQAWQLVFTLHLLCAHKKWKWTFDNVLSKELWPLMNTWVTQPRGQQAPVSDATVSTVLRLIGRLCQLGIKERCKSSVVTVANVMNTFSKHGQTEGVPWEVQLAAVYCVYELSPCNPKQALEALAGWRGETSQSVPTAVTSYMNQLASICRQQQQQQRHFAAQNSNSADSNGEYCRNVAPPTGVVFGKRGSGGGGGGDSRGSVRRKGSLSPSSSSLDSEAEGSSPCGSSLRIDNLNVAEEAGRFLHCYDERELNENNLRRQCAPPPLHAVQQHCRSMQQTGGHTPAGTKNQHGSKQQQQQHHHHHHHHLQAHSSGRRRHLNRANTFHGINPLLSCSHGGHCADSSCSLWKTRRYSPGINGLHEEIVDFFNFMSPRPEEEAMRRDVVNRIESVIKDLWPTARVEIFGSFSTGLYLPTSDIDLVVFGKWDHPPLQELEQALKKRNVAGPYPIKVLDKATVPIIKLTDHETEVKVDISFNVETAVKAAQFIKSYLKKYTVLPPLIFVLKQFLLQRDLNEVFTGGISSYSLILMAISFLQLHPRIDTRRANINLGILLIEFFELYGRDFNYMKTGIRVKNGGAYLSKEDMLKAMGSGNRPSMLCIEDPIQPGNDVGRSSYGVLQVKQVFDFAYMVLSHGVSPLARAYPNKEYDSTLGRIIKVSPEVLVYRDWTIKKWGAKQYAKLENHALSTIHPPLRHARSPPPPPEVTYSTTTILLPSVLCTATRRKPRKCPTTPTPRARSPAPSTGSSTLRSEGSRATRTPRRARRMLRSALGAFSPPLRPAHAPSDSASAFSCVRLKDLGAEEPKDRPDVRSSYTRVPNRSNNSRGAEQSNCSSSVVETTNTSAVTTSSGFPPSSSSSSSFSAPRSMWQEAIRRKRYLLDRRGESAEGDKGGGGGGGGGGQEKRNRSPDWLYESYYCMSQQHPLIVFLLLIVMGACLALLTVFFASGLNVEDHVAFVITVPTALAIFLAVFVLVCIESIFKKLLRIFSLVIWACLVAMGYLFMFSGGIVCPWDQVSFFLFIVFVVYTMLPFSMRDAIIASVLTSASHTVVLSVCLSTTADHMEPVVWQILANIIIFMCGNMAGAYHKHLMELALKQTYQDTCNCIKSPIKLEFEKRQQERLLLSLLPAHIARVMKAEIIQRLKGPNFGQIENTNNFHNLYVQRHTNVSILYADIVGFTRLASDCSPGELVHMLNELFGKFDQIAKENECMRIKILGDCYYCVSGLPESLPNHAKNCVKMGLDMCEAIKKVRDATGVDINMRVGVHSGNVLCGVIGLQKWQYDVWSHDVTLANHMEAGGVPGRVHITSVTLEHLNGAYKVEDGDGQERDPYLKEHGVITYLVINPKVERRSPQHHYRTRHTLDGAKMRASVRMTRYLESWGAAKPFANLHHRDSMTNENGKINTADVPMGQYQFQRRSERTKSQKKRFEEEFNERMIRTFDGINSQKQWLKSEDIQRISLFFHNKSLEKEYRATTLPAFKYYVTCACLIFSCIFIVQILVLPKTTILGISFGMAFLILSLVLFICFIGHFLHCSKRSSTSWMWLLRSSVIIANKPWPRITLTMTTTALILIMAVFNMFFLEDSVLPPVPVYNSSNETQFYPNGQLITFAGKNNFYLPYLIYSCILGLISCSVFLRINYELKMIIMLTAVVVYNIIILQTHASLLDEYSRFLYKTESLDRPGVLKNLKTMGSISLFIFFITLLVLARQNEYYCRLDFLWKNKFKKECEEIETMENLNRVLLENVLPAHVAEHFLARNWKNEDLYHQSYDLVCVMFASIPDFKEFYTESDVNKEGLECLRLLNEIIADFDELLSKPKFSGVEKIKTIGSTYMAATGLNASPGPEYTSQEHDRQYMHIGTMLEFAFALVGKLDVINKHSFNDFKLRVGINHGPVIAGVIGAQKPQYDIWGNTVNVASRMDSTGVLGKIQVTEETSRILLTLGYMCSCRGIINVKGKGELKTYFVHTEMTRSLSQGNVMP</sequence>
<dbReference type="SMART" id="SM00044">
    <property type="entry name" value="CYCc"/>
    <property type="match status" value="2"/>
</dbReference>
<evidence type="ECO:0000256" key="39">
    <source>
        <dbReference type="ARBA" id="ARBA00083848"/>
    </source>
</evidence>
<evidence type="ECO:0000256" key="7">
    <source>
        <dbReference type="ARBA" id="ARBA00012201"/>
    </source>
</evidence>
<evidence type="ECO:0000256" key="37">
    <source>
        <dbReference type="ARBA" id="ARBA00081421"/>
    </source>
</evidence>
<feature type="compositionally biased region" description="Basic and acidic residues" evidence="42">
    <location>
        <begin position="415"/>
        <end position="425"/>
    </location>
</feature>
<feature type="transmembrane region" description="Helical" evidence="43">
    <location>
        <begin position="3033"/>
        <end position="3053"/>
    </location>
</feature>
<feature type="compositionally biased region" description="Low complexity" evidence="42">
    <location>
        <begin position="957"/>
        <end position="966"/>
    </location>
</feature>
<dbReference type="GO" id="GO:1905870">
    <property type="term" value="P:positive regulation of 3'-UTR-mediated mRNA stabilization"/>
    <property type="evidence" value="ECO:0007669"/>
    <property type="project" value="UniProtKB-ARBA"/>
</dbReference>
<feature type="compositionally biased region" description="Basic and acidic residues" evidence="42">
    <location>
        <begin position="494"/>
        <end position="511"/>
    </location>
</feature>
<dbReference type="FunFam" id="1.10.1410.10:FF:000003">
    <property type="entry name" value="non-canonical poly(A) RNA polymerase PAPD7"/>
    <property type="match status" value="1"/>
</dbReference>
<dbReference type="PANTHER" id="PTHR45627:SF6">
    <property type="entry name" value="ADENYLATE CYCLASE TYPE 2"/>
    <property type="match status" value="1"/>
</dbReference>
<evidence type="ECO:0000256" key="10">
    <source>
        <dbReference type="ARBA" id="ARBA00022490"/>
    </source>
</evidence>
<evidence type="ECO:0000256" key="21">
    <source>
        <dbReference type="ARBA" id="ARBA00023136"/>
    </source>
</evidence>
<evidence type="ECO:0000256" key="28">
    <source>
        <dbReference type="ARBA" id="ARBA00062986"/>
    </source>
</evidence>